<keyword evidence="9" id="KW-1185">Reference proteome</keyword>
<keyword evidence="5" id="KW-0051">Antiviral defense</keyword>
<evidence type="ECO:0000256" key="1">
    <source>
        <dbReference type="ARBA" id="ARBA00003640"/>
    </source>
</evidence>
<feature type="region of interest" description="Disordered" evidence="7">
    <location>
        <begin position="1"/>
        <end position="20"/>
    </location>
</feature>
<dbReference type="Pfam" id="PF03750">
    <property type="entry name" value="Csm2_III-A"/>
    <property type="match status" value="1"/>
</dbReference>
<accession>A0ABX5QRX6</accession>
<protein>
    <recommendedName>
        <fullName evidence="3">CRISPR system Cms protein Csm2</fullName>
    </recommendedName>
    <alternativeName>
        <fullName evidence="6">CRISPR type III A-associated protein Csm2</fullName>
    </alternativeName>
</protein>
<organism evidence="8 9">
    <name type="scientific">Fervidobacterium changbaicum</name>
    <dbReference type="NCBI Taxonomy" id="310769"/>
    <lineage>
        <taxon>Bacteria</taxon>
        <taxon>Thermotogati</taxon>
        <taxon>Thermotogota</taxon>
        <taxon>Thermotogae</taxon>
        <taxon>Thermotogales</taxon>
        <taxon>Fervidobacteriaceae</taxon>
        <taxon>Fervidobacterium</taxon>
    </lineage>
</organism>
<evidence type="ECO:0000256" key="7">
    <source>
        <dbReference type="SAM" id="MobiDB-lite"/>
    </source>
</evidence>
<dbReference type="InterPro" id="IPR010149">
    <property type="entry name" value="CRISPR-assoc_prot_Csm2_III-A"/>
</dbReference>
<dbReference type="NCBIfam" id="TIGR01870">
    <property type="entry name" value="cas_TM1810_Csm2"/>
    <property type="match status" value="1"/>
</dbReference>
<comment type="similarity">
    <text evidence="2">Belongs to the CRISPR-associated Csm2 family.</text>
</comment>
<evidence type="ECO:0000256" key="2">
    <source>
        <dbReference type="ARBA" id="ARBA00006896"/>
    </source>
</evidence>
<sequence>MSVGQPNSYQNRGNNQVRNQTPEMAKYFGDVKKLIESMNEDYNTLTEKAEQIAKNLKLNSTKLRKFYNHVKKIDIAGKSDTEIERILKRELNKFVAMMVYDVGRESGNNEVLEEFAKGMRNIVESIKKKQGQEIKKSFYLFMDFFESLTAFHKYYEKYQER</sequence>
<dbReference type="RefSeq" id="WP_090223071.1">
    <property type="nucleotide sequence ID" value="NZ_CP026721.1"/>
</dbReference>
<evidence type="ECO:0000256" key="6">
    <source>
        <dbReference type="ARBA" id="ARBA00031723"/>
    </source>
</evidence>
<evidence type="ECO:0000256" key="4">
    <source>
        <dbReference type="ARBA" id="ARBA00022884"/>
    </source>
</evidence>
<dbReference type="EMBL" id="CP026721">
    <property type="protein sequence ID" value="QAV33190.1"/>
    <property type="molecule type" value="Genomic_DNA"/>
</dbReference>
<comment type="function">
    <text evidence="1">This subunit may be involved in monitoring complementarity of crRNA and target RNA.</text>
</comment>
<evidence type="ECO:0000256" key="3">
    <source>
        <dbReference type="ARBA" id="ARBA00016118"/>
    </source>
</evidence>
<keyword evidence="4" id="KW-0694">RNA-binding</keyword>
<dbReference type="Proteomes" id="UP000288947">
    <property type="component" value="Chromosome"/>
</dbReference>
<proteinExistence type="inferred from homology"/>
<evidence type="ECO:0000256" key="5">
    <source>
        <dbReference type="ARBA" id="ARBA00023118"/>
    </source>
</evidence>
<evidence type="ECO:0000313" key="8">
    <source>
        <dbReference type="EMBL" id="QAV33190.1"/>
    </source>
</evidence>
<gene>
    <name evidence="8" type="primary">csm2</name>
    <name evidence="8" type="ORF">CBS1_05245</name>
</gene>
<evidence type="ECO:0000313" key="9">
    <source>
        <dbReference type="Proteomes" id="UP000288947"/>
    </source>
</evidence>
<reference evidence="8 9" key="1">
    <citation type="submission" date="2018-01" db="EMBL/GenBank/DDBJ databases">
        <title>The whole genome sequencing and assembly of Fervidobacterium changbaicum CBS-1 strain.</title>
        <authorList>
            <person name="Kim J.-Y."/>
            <person name="Park M.-K."/>
            <person name="Yi H."/>
            <person name="Bahn Y.-S."/>
            <person name="Kim J.F."/>
            <person name="Lee D.-W."/>
        </authorList>
    </citation>
    <scope>NUCLEOTIDE SEQUENCE [LARGE SCALE GENOMIC DNA]</scope>
    <source>
        <strain evidence="8 9">CBS-1</strain>
    </source>
</reference>
<name>A0ABX5QRX6_9BACT</name>